<name>A0A8S5PTN2_9CAUD</name>
<feature type="transmembrane region" description="Helical" evidence="1">
    <location>
        <begin position="82"/>
        <end position="100"/>
    </location>
</feature>
<sequence length="170" mass="19031">MFWNYVIAFGGFIVGMLICSWGVIGVGCVLFTSMPLIKHLEKHGLINGAAARSRNRLTVFFWVCMDVAAGFLLKAASVWNDWFVWGVLAGVGVCFLFSCGKMTPRTEANKEDFMRSYQQFFSRNDAEAAAIMVAYYPQEMTVEEAREEAANAKSVQNTMSMFDAMKSEKP</sequence>
<accession>A0A8S5PTN2</accession>
<reference evidence="2" key="1">
    <citation type="journal article" date="2021" name="Proc. Natl. Acad. Sci. U.S.A.">
        <title>A Catalog of Tens of Thousands of Viruses from Human Metagenomes Reveals Hidden Associations with Chronic Diseases.</title>
        <authorList>
            <person name="Tisza M.J."/>
            <person name="Buck C.B."/>
        </authorList>
    </citation>
    <scope>NUCLEOTIDE SEQUENCE</scope>
    <source>
        <strain evidence="2">CtzS633</strain>
    </source>
</reference>
<dbReference type="EMBL" id="BK015505">
    <property type="protein sequence ID" value="DAE10210.1"/>
    <property type="molecule type" value="Genomic_DNA"/>
</dbReference>
<evidence type="ECO:0000313" key="2">
    <source>
        <dbReference type="EMBL" id="DAE10210.1"/>
    </source>
</evidence>
<keyword evidence="1" id="KW-0812">Transmembrane</keyword>
<protein>
    <submittedName>
        <fullName evidence="2">Uncharacterized protein</fullName>
    </submittedName>
</protein>
<keyword evidence="1" id="KW-0472">Membrane</keyword>
<keyword evidence="1" id="KW-1133">Transmembrane helix</keyword>
<evidence type="ECO:0000256" key="1">
    <source>
        <dbReference type="SAM" id="Phobius"/>
    </source>
</evidence>
<organism evidence="2">
    <name type="scientific">Myoviridae sp. ctzS633</name>
    <dbReference type="NCBI Taxonomy" id="2825212"/>
    <lineage>
        <taxon>Viruses</taxon>
        <taxon>Duplodnaviria</taxon>
        <taxon>Heunggongvirae</taxon>
        <taxon>Uroviricota</taxon>
        <taxon>Caudoviricetes</taxon>
    </lineage>
</organism>
<proteinExistence type="predicted"/>
<feature type="transmembrane region" description="Helical" evidence="1">
    <location>
        <begin position="57"/>
        <end position="76"/>
    </location>
</feature>
<feature type="transmembrane region" description="Helical" evidence="1">
    <location>
        <begin position="6"/>
        <end position="37"/>
    </location>
</feature>